<dbReference type="PANTHER" id="PTHR24365:SF17">
    <property type="entry name" value="TOLL-LIKE RECEPTOR 2"/>
    <property type="match status" value="1"/>
</dbReference>
<comment type="subcellular location">
    <subcellularLocation>
        <location evidence="1">Membrane</location>
    </subcellularLocation>
</comment>
<name>A0AAV2L257_KNICA</name>
<keyword evidence="5" id="KW-0472">Membrane</keyword>
<dbReference type="GO" id="GO:0042497">
    <property type="term" value="F:triacyl lipopeptide binding"/>
    <property type="evidence" value="ECO:0007669"/>
    <property type="project" value="TreeGrafter"/>
</dbReference>
<evidence type="ECO:0000313" key="8">
    <source>
        <dbReference type="Proteomes" id="UP001497482"/>
    </source>
</evidence>
<dbReference type="SUPFAM" id="SSF52200">
    <property type="entry name" value="Toll/Interleukin receptor TIR domain"/>
    <property type="match status" value="1"/>
</dbReference>
<dbReference type="GO" id="GO:0006954">
    <property type="term" value="P:inflammatory response"/>
    <property type="evidence" value="ECO:0007669"/>
    <property type="project" value="TreeGrafter"/>
</dbReference>
<dbReference type="Proteomes" id="UP001497482">
    <property type="component" value="Chromosome 20"/>
</dbReference>
<dbReference type="GO" id="GO:0043235">
    <property type="term" value="C:receptor complex"/>
    <property type="evidence" value="ECO:0007669"/>
    <property type="project" value="TreeGrafter"/>
</dbReference>
<evidence type="ECO:0000256" key="5">
    <source>
        <dbReference type="ARBA" id="ARBA00023136"/>
    </source>
</evidence>
<evidence type="ECO:0000313" key="7">
    <source>
        <dbReference type="EMBL" id="CAL1594427.1"/>
    </source>
</evidence>
<dbReference type="SMART" id="SM00255">
    <property type="entry name" value="TIR"/>
    <property type="match status" value="1"/>
</dbReference>
<dbReference type="PROSITE" id="PS50104">
    <property type="entry name" value="TIR"/>
    <property type="match status" value="1"/>
</dbReference>
<reference evidence="7 8" key="1">
    <citation type="submission" date="2024-04" db="EMBL/GenBank/DDBJ databases">
        <authorList>
            <person name="Waldvogel A.-M."/>
            <person name="Schoenle A."/>
        </authorList>
    </citation>
    <scope>NUCLEOTIDE SEQUENCE [LARGE SCALE GENOMIC DNA]</scope>
</reference>
<sequence length="374" mass="42523">MEPLPVTDSSDAQSSNMCKLIPPTLRENESYHVFLSYSSTDYSWTLSLVDVLEGAGLSVCYHERDFTPGRTILENMSECITQSQKVLLVLSAEFVRSRWCLLEANMSLFRDCLERKPMVPVLLDQDVCVPLHLCHLTYIEARHPDFINKLLHVLCTPNSDLRGSSVVPYQPPSVYNGKALLPLTAANEDSLNSWDAGVYSEMDVPDQLRLIVRDQSTYRAAMAIINQVSQTQVWLRPLWKRVVAYIAGLCFWKYDDRRRILLEMQKAVGKANVLMFAQKVLMGCRSTSKIYLVYISLDSCRQEFEKQFSAQTSSEDMFRRALLYFSSGYTCCLAKKHFPFTTAPPSGSSGHLPGGVCFCHYVSQMLERGQWLDQ</sequence>
<gene>
    <name evidence="7" type="ORF">KC01_LOCUS23396</name>
</gene>
<keyword evidence="4" id="KW-1133">Transmembrane helix</keyword>
<accession>A0AAV2L257</accession>
<organism evidence="7 8">
    <name type="scientific">Knipowitschia caucasica</name>
    <name type="common">Caucasian dwarf goby</name>
    <name type="synonym">Pomatoschistus caucasicus</name>
    <dbReference type="NCBI Taxonomy" id="637954"/>
    <lineage>
        <taxon>Eukaryota</taxon>
        <taxon>Metazoa</taxon>
        <taxon>Chordata</taxon>
        <taxon>Craniata</taxon>
        <taxon>Vertebrata</taxon>
        <taxon>Euteleostomi</taxon>
        <taxon>Actinopterygii</taxon>
        <taxon>Neopterygii</taxon>
        <taxon>Teleostei</taxon>
        <taxon>Neoteleostei</taxon>
        <taxon>Acanthomorphata</taxon>
        <taxon>Gobiaria</taxon>
        <taxon>Gobiiformes</taxon>
        <taxon>Gobioidei</taxon>
        <taxon>Gobiidae</taxon>
        <taxon>Gobiinae</taxon>
        <taxon>Knipowitschia</taxon>
    </lineage>
</organism>
<dbReference type="GO" id="GO:0038023">
    <property type="term" value="F:signaling receptor activity"/>
    <property type="evidence" value="ECO:0007669"/>
    <property type="project" value="TreeGrafter"/>
</dbReference>
<evidence type="ECO:0000256" key="1">
    <source>
        <dbReference type="ARBA" id="ARBA00004370"/>
    </source>
</evidence>
<keyword evidence="3" id="KW-0732">Signal</keyword>
<dbReference type="PANTHER" id="PTHR24365">
    <property type="entry name" value="TOLL-LIKE RECEPTOR"/>
    <property type="match status" value="1"/>
</dbReference>
<dbReference type="Pfam" id="PF13676">
    <property type="entry name" value="TIR_2"/>
    <property type="match status" value="1"/>
</dbReference>
<dbReference type="InterPro" id="IPR000157">
    <property type="entry name" value="TIR_dom"/>
</dbReference>
<dbReference type="EMBL" id="OZ035842">
    <property type="protein sequence ID" value="CAL1594427.1"/>
    <property type="molecule type" value="Genomic_DNA"/>
</dbReference>
<evidence type="ECO:0000256" key="3">
    <source>
        <dbReference type="ARBA" id="ARBA00022729"/>
    </source>
</evidence>
<keyword evidence="8" id="KW-1185">Reference proteome</keyword>
<dbReference type="GO" id="GO:0002224">
    <property type="term" value="P:toll-like receptor signaling pathway"/>
    <property type="evidence" value="ECO:0007669"/>
    <property type="project" value="TreeGrafter"/>
</dbReference>
<dbReference type="AlphaFoldDB" id="A0AAV2L257"/>
<evidence type="ECO:0000256" key="2">
    <source>
        <dbReference type="ARBA" id="ARBA00022692"/>
    </source>
</evidence>
<evidence type="ECO:0000259" key="6">
    <source>
        <dbReference type="PROSITE" id="PS50104"/>
    </source>
</evidence>
<feature type="domain" description="TIR" evidence="6">
    <location>
        <begin position="29"/>
        <end position="154"/>
    </location>
</feature>
<dbReference type="Gene3D" id="3.40.50.10140">
    <property type="entry name" value="Toll/interleukin-1 receptor homology (TIR) domain"/>
    <property type="match status" value="1"/>
</dbReference>
<proteinExistence type="predicted"/>
<dbReference type="InterPro" id="IPR035897">
    <property type="entry name" value="Toll_tir_struct_dom_sf"/>
</dbReference>
<dbReference type="GO" id="GO:0005886">
    <property type="term" value="C:plasma membrane"/>
    <property type="evidence" value="ECO:0007669"/>
    <property type="project" value="TreeGrafter"/>
</dbReference>
<evidence type="ECO:0000256" key="4">
    <source>
        <dbReference type="ARBA" id="ARBA00022989"/>
    </source>
</evidence>
<keyword evidence="2" id="KW-0812">Transmembrane</keyword>
<protein>
    <recommendedName>
        <fullName evidence="6">TIR domain-containing protein</fullName>
    </recommendedName>
</protein>